<feature type="transmembrane region" description="Helical" evidence="1">
    <location>
        <begin position="59"/>
        <end position="77"/>
    </location>
</feature>
<dbReference type="OrthoDB" id="1082148at2"/>
<sequence>MQVEVMDFEQRVRNKIRVEGNFPGFPQPERYNLEKSEIDDYLMDKQLALDSGGSARTQYTIMGVMIILPVIVFSAFPQKEMPGGNWAIFVAIAIGLGLAGLVKLIVKARIKSKLRNIYDPRIERYIDDVLNFNVGS</sequence>
<name>A0A318HQ51_9BACT</name>
<keyword evidence="1" id="KW-0472">Membrane</keyword>
<reference evidence="2 3" key="1">
    <citation type="submission" date="2018-05" db="EMBL/GenBank/DDBJ databases">
        <title>Genomic Encyclopedia of Type Strains, Phase I: the one thousand microbial genomes (KMG-I) project.</title>
        <authorList>
            <person name="Kyrpides N."/>
        </authorList>
    </citation>
    <scope>NUCLEOTIDE SEQUENCE [LARGE SCALE GENOMIC DNA]</scope>
    <source>
        <strain evidence="2 3">DSM 15611</strain>
    </source>
</reference>
<proteinExistence type="predicted"/>
<dbReference type="Proteomes" id="UP000248314">
    <property type="component" value="Unassembled WGS sequence"/>
</dbReference>
<keyword evidence="1" id="KW-0812">Transmembrane</keyword>
<organism evidence="2 3">
    <name type="scientific">Hoylesella shahii DSM 15611 = JCM 12083</name>
    <dbReference type="NCBI Taxonomy" id="1122991"/>
    <lineage>
        <taxon>Bacteria</taxon>
        <taxon>Pseudomonadati</taxon>
        <taxon>Bacteroidota</taxon>
        <taxon>Bacteroidia</taxon>
        <taxon>Bacteroidales</taxon>
        <taxon>Prevotellaceae</taxon>
        <taxon>Hoylesella</taxon>
    </lineage>
</organism>
<evidence type="ECO:0000313" key="2">
    <source>
        <dbReference type="EMBL" id="PXX19502.1"/>
    </source>
</evidence>
<dbReference type="EMBL" id="QJJX01000037">
    <property type="protein sequence ID" value="PXX19502.1"/>
    <property type="molecule type" value="Genomic_DNA"/>
</dbReference>
<comment type="caution">
    <text evidence="2">The sequence shown here is derived from an EMBL/GenBank/DDBJ whole genome shotgun (WGS) entry which is preliminary data.</text>
</comment>
<dbReference type="RefSeq" id="WP_025816961.1">
    <property type="nucleotide sequence ID" value="NZ_BAIZ01000038.1"/>
</dbReference>
<evidence type="ECO:0000256" key="1">
    <source>
        <dbReference type="SAM" id="Phobius"/>
    </source>
</evidence>
<accession>A0A318HQ51</accession>
<gene>
    <name evidence="2" type="ORF">EJ73_02386</name>
</gene>
<protein>
    <submittedName>
        <fullName evidence="2">Uncharacterized protein</fullName>
    </submittedName>
</protein>
<keyword evidence="1" id="KW-1133">Transmembrane helix</keyword>
<dbReference type="STRING" id="1122991.GCA_000613445_00832"/>
<keyword evidence="3" id="KW-1185">Reference proteome</keyword>
<dbReference type="AlphaFoldDB" id="A0A318HQ51"/>
<feature type="transmembrane region" description="Helical" evidence="1">
    <location>
        <begin position="83"/>
        <end position="106"/>
    </location>
</feature>
<dbReference type="GeneID" id="84900477"/>
<evidence type="ECO:0000313" key="3">
    <source>
        <dbReference type="Proteomes" id="UP000248314"/>
    </source>
</evidence>